<keyword evidence="1" id="KW-0472">Membrane</keyword>
<evidence type="ECO:0000256" key="1">
    <source>
        <dbReference type="SAM" id="Phobius"/>
    </source>
</evidence>
<accession>A0ABD3SCN8</accession>
<dbReference type="PANTHER" id="PTHR32026:SF10">
    <property type="entry name" value="METHYLTRANSFERASE-LIKE PROTEIN 24-RELATED"/>
    <property type="match status" value="1"/>
</dbReference>
<organism evidence="3 4">
    <name type="scientific">Cyclostephanos tholiformis</name>
    <dbReference type="NCBI Taxonomy" id="382380"/>
    <lineage>
        <taxon>Eukaryota</taxon>
        <taxon>Sar</taxon>
        <taxon>Stramenopiles</taxon>
        <taxon>Ochrophyta</taxon>
        <taxon>Bacillariophyta</taxon>
        <taxon>Coscinodiscophyceae</taxon>
        <taxon>Thalassiosirophycidae</taxon>
        <taxon>Stephanodiscales</taxon>
        <taxon>Stephanodiscaceae</taxon>
        <taxon>Cyclostephanos</taxon>
    </lineage>
</organism>
<protein>
    <recommendedName>
        <fullName evidence="2">Methyltransferase domain-containing protein</fullName>
    </recommendedName>
</protein>
<dbReference type="Proteomes" id="UP001530377">
    <property type="component" value="Unassembled WGS sequence"/>
</dbReference>
<reference evidence="3 4" key="1">
    <citation type="submission" date="2024-10" db="EMBL/GenBank/DDBJ databases">
        <title>Updated reference genomes for cyclostephanoid diatoms.</title>
        <authorList>
            <person name="Roberts W.R."/>
            <person name="Alverson A.J."/>
        </authorList>
    </citation>
    <scope>NUCLEOTIDE SEQUENCE [LARGE SCALE GENOMIC DNA]</scope>
    <source>
        <strain evidence="3 4">AJA228-03</strain>
    </source>
</reference>
<dbReference type="EMBL" id="JALLPB020000069">
    <property type="protein sequence ID" value="KAL3822309.1"/>
    <property type="molecule type" value="Genomic_DNA"/>
</dbReference>
<feature type="domain" description="Methyltransferase" evidence="2">
    <location>
        <begin position="105"/>
        <end position="373"/>
    </location>
</feature>
<dbReference type="InterPro" id="IPR026913">
    <property type="entry name" value="METTL24"/>
</dbReference>
<name>A0ABD3SCN8_9STRA</name>
<dbReference type="Pfam" id="PF13383">
    <property type="entry name" value="Methyltransf_22"/>
    <property type="match status" value="1"/>
</dbReference>
<dbReference type="InterPro" id="IPR025714">
    <property type="entry name" value="Methyltranfer_dom"/>
</dbReference>
<feature type="transmembrane region" description="Helical" evidence="1">
    <location>
        <begin position="43"/>
        <end position="66"/>
    </location>
</feature>
<evidence type="ECO:0000259" key="2">
    <source>
        <dbReference type="Pfam" id="PF13383"/>
    </source>
</evidence>
<comment type="caution">
    <text evidence="3">The sequence shown here is derived from an EMBL/GenBank/DDBJ whole genome shotgun (WGS) entry which is preliminary data.</text>
</comment>
<evidence type="ECO:0000313" key="3">
    <source>
        <dbReference type="EMBL" id="KAL3822309.1"/>
    </source>
</evidence>
<keyword evidence="4" id="KW-1185">Reference proteome</keyword>
<keyword evidence="1" id="KW-0812">Transmembrane</keyword>
<dbReference type="PANTHER" id="PTHR32026">
    <property type="entry name" value="METHYLTRANSFERASE-LIKE PROTEIN 24"/>
    <property type="match status" value="1"/>
</dbReference>
<gene>
    <name evidence="3" type="ORF">ACHAXA_002624</name>
</gene>
<evidence type="ECO:0000313" key="4">
    <source>
        <dbReference type="Proteomes" id="UP001530377"/>
    </source>
</evidence>
<dbReference type="AlphaFoldDB" id="A0ABD3SCN8"/>
<sequence>MNTDQDWFVNVPYRPRYSAEESSDAAYEKDKVHRRCMGRKRRAGTILFVFTFAFVAGIIVRAYLFFINMKGDGKLAGRVAMSTKTNETHSLWGWINRVKPQKKFDLAQSDSYGFFNEIANEDWEKMKRGTMMTIDLQYGIIHRTSDLLSESGANIYSNLWWNDNWKVNFSCREKIRIGGYWICDPIRIASLANEYNRSIKPKRKKRNDPAYMCVVYVSGGNEIEFWGQYFDFLWSRQDQPHSVHKDDLLGCEIHVFAPNEQAVHEARDGLFLHNWGFRPKNKGNMGPAFKTLEETIAELKHSGRISVLALDCEACEWDIYKDILSLKEPIQQVLMQMHGTPYMANELFLAMQEAGYVIFNRENNGDVDVWDYSWMKLAPSYFNWKE</sequence>
<keyword evidence="1" id="KW-1133">Transmembrane helix</keyword>
<proteinExistence type="predicted"/>